<keyword evidence="1" id="KW-0812">Transmembrane</keyword>
<dbReference type="RefSeq" id="WP_319225921.1">
    <property type="nucleotide sequence ID" value="NZ_JARUMK010000001.1"/>
</dbReference>
<reference evidence="2 3" key="1">
    <citation type="submission" date="2023-04" db="EMBL/GenBank/DDBJ databases">
        <title>Genomic diversity of scab-causing Streptomyces spp. in the province of Quebec, Canada.</title>
        <authorList>
            <person name="Biessy A."/>
            <person name="Cadieux M."/>
            <person name="Ciotola M."/>
            <person name="Filion M."/>
        </authorList>
    </citation>
    <scope>NUCLEOTIDE SEQUENCE [LARGE SCALE GENOMIC DNA]</scope>
    <source>
        <strain evidence="2 3">B21-103</strain>
    </source>
</reference>
<feature type="transmembrane region" description="Helical" evidence="1">
    <location>
        <begin position="204"/>
        <end position="226"/>
    </location>
</feature>
<feature type="transmembrane region" description="Helical" evidence="1">
    <location>
        <begin position="90"/>
        <end position="111"/>
    </location>
</feature>
<sequence length="329" mass="35604">MSTTLTTAPLRAPVRVLVRQHRWAMWIVGGAAVAVALGVIAVAMRSSQVTDAFQATGCRFYAEGETQACMQTSRNYADSMNLYSGLFNNVALGLTVLPVLLGAFVAGPLVARELESGTFRMAWTQSVAPSRWLIARLAVPTIGLMAASAVLALLHWARTREATDPYPVQWFEVQVFPTMGVILPAYILFAVCTGALIGLLIRRAFIALTVSALTTGTVTIAFGAYLRAYLWPRTTVDGQGPGEENAWMVESGYLTSGGERVSPPDSCFPTAPGESWTQCLTDHDITGSYVDYHPQSHFWPLQLIETGILLALAALALALAFRVLRRLHG</sequence>
<dbReference type="EMBL" id="JARUMK010000001">
    <property type="protein sequence ID" value="MEH0561371.1"/>
    <property type="molecule type" value="Genomic_DNA"/>
</dbReference>
<accession>A0ABU8A4P6</accession>
<evidence type="ECO:0008006" key="4">
    <source>
        <dbReference type="Google" id="ProtNLM"/>
    </source>
</evidence>
<name>A0ABU8A4P6_9ACTN</name>
<feature type="transmembrane region" description="Helical" evidence="1">
    <location>
        <begin position="176"/>
        <end position="197"/>
    </location>
</feature>
<evidence type="ECO:0000256" key="1">
    <source>
        <dbReference type="SAM" id="Phobius"/>
    </source>
</evidence>
<feature type="transmembrane region" description="Helical" evidence="1">
    <location>
        <begin position="132"/>
        <end position="156"/>
    </location>
</feature>
<evidence type="ECO:0000313" key="3">
    <source>
        <dbReference type="Proteomes" id="UP001382181"/>
    </source>
</evidence>
<proteinExistence type="predicted"/>
<feature type="transmembrane region" description="Helical" evidence="1">
    <location>
        <begin position="23"/>
        <end position="44"/>
    </location>
</feature>
<gene>
    <name evidence="2" type="ORF">QBA37_19365</name>
</gene>
<protein>
    <recommendedName>
        <fullName evidence="4">ABC transporter permease</fullName>
    </recommendedName>
</protein>
<organism evidence="2 3">
    <name type="scientific">Streptomyces silvae</name>
    <dbReference type="NCBI Taxonomy" id="2803812"/>
    <lineage>
        <taxon>Bacteria</taxon>
        <taxon>Bacillati</taxon>
        <taxon>Actinomycetota</taxon>
        <taxon>Actinomycetes</taxon>
        <taxon>Kitasatosporales</taxon>
        <taxon>Streptomycetaceae</taxon>
        <taxon>Streptomyces</taxon>
    </lineage>
</organism>
<comment type="caution">
    <text evidence="2">The sequence shown here is derived from an EMBL/GenBank/DDBJ whole genome shotgun (WGS) entry which is preliminary data.</text>
</comment>
<keyword evidence="1" id="KW-1133">Transmembrane helix</keyword>
<feature type="transmembrane region" description="Helical" evidence="1">
    <location>
        <begin position="303"/>
        <end position="324"/>
    </location>
</feature>
<evidence type="ECO:0000313" key="2">
    <source>
        <dbReference type="EMBL" id="MEH0561371.1"/>
    </source>
</evidence>
<keyword evidence="3" id="KW-1185">Reference proteome</keyword>
<dbReference type="Proteomes" id="UP001382181">
    <property type="component" value="Unassembled WGS sequence"/>
</dbReference>
<keyword evidence="1" id="KW-0472">Membrane</keyword>